<feature type="compositionally biased region" description="Basic and acidic residues" evidence="1">
    <location>
        <begin position="29"/>
        <end position="45"/>
    </location>
</feature>
<keyword evidence="3" id="KW-1185">Reference proteome</keyword>
<evidence type="ECO:0000313" key="2">
    <source>
        <dbReference type="EMBL" id="ODN01664.1"/>
    </source>
</evidence>
<feature type="region of interest" description="Disordered" evidence="1">
    <location>
        <begin position="109"/>
        <end position="162"/>
    </location>
</feature>
<feature type="compositionally biased region" description="Low complexity" evidence="1">
    <location>
        <begin position="1"/>
        <end position="17"/>
    </location>
</feature>
<comment type="caution">
    <text evidence="2">The sequence shown here is derived from an EMBL/GenBank/DDBJ whole genome shotgun (WGS) entry which is preliminary data.</text>
</comment>
<proteinExistence type="predicted"/>
<evidence type="ECO:0000313" key="3">
    <source>
        <dbReference type="Proteomes" id="UP000094527"/>
    </source>
</evidence>
<feature type="region of interest" description="Disordered" evidence="1">
    <location>
        <begin position="232"/>
        <end position="252"/>
    </location>
</feature>
<feature type="region of interest" description="Disordered" evidence="1">
    <location>
        <begin position="1"/>
        <end position="45"/>
    </location>
</feature>
<evidence type="ECO:0000256" key="1">
    <source>
        <dbReference type="SAM" id="MobiDB-lite"/>
    </source>
</evidence>
<dbReference type="OrthoDB" id="10055441at2759"/>
<protein>
    <submittedName>
        <fullName evidence="2">Uncharacterized protein</fullName>
    </submittedName>
</protein>
<gene>
    <name evidence="2" type="ORF">Ocin01_05006</name>
</gene>
<dbReference type="EMBL" id="LJIJ01000144">
    <property type="protein sequence ID" value="ODN01664.1"/>
    <property type="molecule type" value="Genomic_DNA"/>
</dbReference>
<name>A0A1D2N8U3_ORCCI</name>
<dbReference type="AlphaFoldDB" id="A0A1D2N8U3"/>
<feature type="compositionally biased region" description="Low complexity" evidence="1">
    <location>
        <begin position="144"/>
        <end position="162"/>
    </location>
</feature>
<dbReference type="Proteomes" id="UP000094527">
    <property type="component" value="Unassembled WGS sequence"/>
</dbReference>
<feature type="compositionally biased region" description="Polar residues" evidence="1">
    <location>
        <begin position="118"/>
        <end position="138"/>
    </location>
</feature>
<accession>A0A1D2N8U3</accession>
<organism evidence="2 3">
    <name type="scientific">Orchesella cincta</name>
    <name type="common">Springtail</name>
    <name type="synonym">Podura cincta</name>
    <dbReference type="NCBI Taxonomy" id="48709"/>
    <lineage>
        <taxon>Eukaryota</taxon>
        <taxon>Metazoa</taxon>
        <taxon>Ecdysozoa</taxon>
        <taxon>Arthropoda</taxon>
        <taxon>Hexapoda</taxon>
        <taxon>Collembola</taxon>
        <taxon>Entomobryomorpha</taxon>
        <taxon>Entomobryoidea</taxon>
        <taxon>Orchesellidae</taxon>
        <taxon>Orchesellinae</taxon>
        <taxon>Orchesella</taxon>
    </lineage>
</organism>
<sequence length="293" mass="30620">MTSQHTTVTTLGSSSLTGGSGGATYYHADTSHDHHGSPAKYHENGHDTFSDFVTLVCQEAQSTGSQVRSEPNSGNSRVSSKLSAYYGSSMLPATASHSPMARPVTIIRSTDMGGSSGLGTSPPASNTPPLNSSDSTGGSRESRSGQLSPSSQGSDSSSSSRFSVSRDYSLSHLHSQSSGQVHYLQLSPLLFPSNITFTTAVSPSRFFSYSNINPVSGMSGVISPTNLSLFPSGSGGSGSGRNPTARSTPLPRWNTPFINLDENIDYTMVSPLMPGPSEPNTATLIDDGMFSTF</sequence>
<reference evidence="2 3" key="1">
    <citation type="journal article" date="2016" name="Genome Biol. Evol.">
        <title>Gene Family Evolution Reflects Adaptation to Soil Environmental Stressors in the Genome of the Collembolan Orchesella cincta.</title>
        <authorList>
            <person name="Faddeeva-Vakhrusheva A."/>
            <person name="Derks M.F."/>
            <person name="Anvar S.Y."/>
            <person name="Agamennone V."/>
            <person name="Suring W."/>
            <person name="Smit S."/>
            <person name="van Straalen N.M."/>
            <person name="Roelofs D."/>
        </authorList>
    </citation>
    <scope>NUCLEOTIDE SEQUENCE [LARGE SCALE GENOMIC DNA]</scope>
    <source>
        <tissue evidence="2">Mixed pool</tissue>
    </source>
</reference>